<keyword evidence="5 8" id="KW-1133">Transmembrane helix</keyword>
<feature type="region of interest" description="Disordered" evidence="7">
    <location>
        <begin position="1"/>
        <end position="20"/>
    </location>
</feature>
<dbReference type="Pfam" id="PF21088">
    <property type="entry name" value="MS_channel_1st"/>
    <property type="match status" value="1"/>
</dbReference>
<feature type="transmembrane region" description="Helical" evidence="8">
    <location>
        <begin position="133"/>
        <end position="156"/>
    </location>
</feature>
<feature type="domain" description="Mechanosensitive ion channel MscS" evidence="9">
    <location>
        <begin position="155"/>
        <end position="221"/>
    </location>
</feature>
<dbReference type="SUPFAM" id="SSF50182">
    <property type="entry name" value="Sm-like ribonucleoproteins"/>
    <property type="match status" value="1"/>
</dbReference>
<comment type="caution">
    <text evidence="11">The sequence shown here is derived from an EMBL/GenBank/DDBJ whole genome shotgun (WGS) entry which is preliminary data.</text>
</comment>
<keyword evidence="6 8" id="KW-0472">Membrane</keyword>
<evidence type="ECO:0000256" key="8">
    <source>
        <dbReference type="SAM" id="Phobius"/>
    </source>
</evidence>
<evidence type="ECO:0000256" key="7">
    <source>
        <dbReference type="SAM" id="MobiDB-lite"/>
    </source>
</evidence>
<protein>
    <recommendedName>
        <fullName evidence="13">Mechanosensitive ion channel</fullName>
    </recommendedName>
</protein>
<feature type="transmembrane region" description="Helical" evidence="8">
    <location>
        <begin position="106"/>
        <end position="127"/>
    </location>
</feature>
<dbReference type="InterPro" id="IPR049142">
    <property type="entry name" value="MS_channel_1st"/>
</dbReference>
<comment type="subcellular location">
    <subcellularLocation>
        <location evidence="1">Cell membrane</location>
        <topology evidence="1">Multi-pass membrane protein</topology>
    </subcellularLocation>
</comment>
<comment type="similarity">
    <text evidence="2">Belongs to the MscS (TC 1.A.23) family.</text>
</comment>
<dbReference type="Pfam" id="PF00924">
    <property type="entry name" value="MS_channel_2nd"/>
    <property type="match status" value="1"/>
</dbReference>
<feature type="transmembrane region" description="Helical" evidence="8">
    <location>
        <begin position="54"/>
        <end position="71"/>
    </location>
</feature>
<name>A0ABN1GTQ3_9ACTN</name>
<dbReference type="InterPro" id="IPR045276">
    <property type="entry name" value="YbiO_bact"/>
</dbReference>
<evidence type="ECO:0008006" key="13">
    <source>
        <dbReference type="Google" id="ProtNLM"/>
    </source>
</evidence>
<evidence type="ECO:0000256" key="6">
    <source>
        <dbReference type="ARBA" id="ARBA00023136"/>
    </source>
</evidence>
<evidence type="ECO:0000256" key="5">
    <source>
        <dbReference type="ARBA" id="ARBA00022989"/>
    </source>
</evidence>
<evidence type="ECO:0000256" key="4">
    <source>
        <dbReference type="ARBA" id="ARBA00022692"/>
    </source>
</evidence>
<dbReference type="InterPro" id="IPR011014">
    <property type="entry name" value="MscS_channel_TM-2"/>
</dbReference>
<dbReference type="PANTHER" id="PTHR30460:SF0">
    <property type="entry name" value="MODERATE CONDUCTANCE MECHANOSENSITIVE CHANNEL YBIO"/>
    <property type="match status" value="1"/>
</dbReference>
<evidence type="ECO:0000259" key="10">
    <source>
        <dbReference type="Pfam" id="PF21088"/>
    </source>
</evidence>
<evidence type="ECO:0000256" key="3">
    <source>
        <dbReference type="ARBA" id="ARBA00022475"/>
    </source>
</evidence>
<dbReference type="EMBL" id="BAAAHE010000016">
    <property type="protein sequence ID" value="GAA0619211.1"/>
    <property type="molecule type" value="Genomic_DNA"/>
</dbReference>
<dbReference type="InterPro" id="IPR023408">
    <property type="entry name" value="MscS_beta-dom_sf"/>
</dbReference>
<evidence type="ECO:0000313" key="12">
    <source>
        <dbReference type="Proteomes" id="UP001500957"/>
    </source>
</evidence>
<dbReference type="Proteomes" id="UP001500957">
    <property type="component" value="Unassembled WGS sequence"/>
</dbReference>
<dbReference type="RefSeq" id="WP_344604609.1">
    <property type="nucleotide sequence ID" value="NZ_BAAAHE010000016.1"/>
</dbReference>
<evidence type="ECO:0000256" key="2">
    <source>
        <dbReference type="ARBA" id="ARBA00008017"/>
    </source>
</evidence>
<dbReference type="Gene3D" id="1.10.287.1260">
    <property type="match status" value="1"/>
</dbReference>
<keyword evidence="3" id="KW-1003">Cell membrane</keyword>
<feature type="domain" description="Mechanosensitive ion channel transmembrane helices 2/3" evidence="10">
    <location>
        <begin position="113"/>
        <end position="153"/>
    </location>
</feature>
<accession>A0ABN1GTQ3</accession>
<reference evidence="11 12" key="1">
    <citation type="journal article" date="2019" name="Int. J. Syst. Evol. Microbiol.">
        <title>The Global Catalogue of Microorganisms (GCM) 10K type strain sequencing project: providing services to taxonomists for standard genome sequencing and annotation.</title>
        <authorList>
            <consortium name="The Broad Institute Genomics Platform"/>
            <consortium name="The Broad Institute Genome Sequencing Center for Infectious Disease"/>
            <person name="Wu L."/>
            <person name="Ma J."/>
        </authorList>
    </citation>
    <scope>NUCLEOTIDE SEQUENCE [LARGE SCALE GENOMIC DNA]</scope>
    <source>
        <strain evidence="11 12">JCM 10671</strain>
    </source>
</reference>
<proteinExistence type="inferred from homology"/>
<sequence length="238" mass="25558">MTGAADPGPEPAPGPTGEGVPCFREARDSLCKKIYDWTGSDWLAQSSDWLITKPLRIVVIIGFGLVLRWLLHRAIGRFLNRTPVLADGVAETATAKRRRRQRAATLGSLLESITTVVIFVFVALMALDELDFNIGPLIAGAGIMGVAAGFGAQAVVKDFLSGMFMLLEDQYGVGDEVDLGVVDLDGTIGIVESVGLRITSIRGPDEVLWHVRNGEVLRVGNRSRPRTQSRTEGGSATT</sequence>
<evidence type="ECO:0000256" key="1">
    <source>
        <dbReference type="ARBA" id="ARBA00004651"/>
    </source>
</evidence>
<dbReference type="InterPro" id="IPR010920">
    <property type="entry name" value="LSM_dom_sf"/>
</dbReference>
<evidence type="ECO:0000259" key="9">
    <source>
        <dbReference type="Pfam" id="PF00924"/>
    </source>
</evidence>
<dbReference type="InterPro" id="IPR006685">
    <property type="entry name" value="MscS_channel_2nd"/>
</dbReference>
<dbReference type="SUPFAM" id="SSF82861">
    <property type="entry name" value="Mechanosensitive channel protein MscS (YggB), transmembrane region"/>
    <property type="match status" value="1"/>
</dbReference>
<evidence type="ECO:0000313" key="11">
    <source>
        <dbReference type="EMBL" id="GAA0619211.1"/>
    </source>
</evidence>
<keyword evidence="12" id="KW-1185">Reference proteome</keyword>
<dbReference type="PANTHER" id="PTHR30460">
    <property type="entry name" value="MODERATE CONDUCTANCE MECHANOSENSITIVE CHANNEL YBIO"/>
    <property type="match status" value="1"/>
</dbReference>
<organism evidence="11 12">
    <name type="scientific">Sporichthya brevicatena</name>
    <dbReference type="NCBI Taxonomy" id="171442"/>
    <lineage>
        <taxon>Bacteria</taxon>
        <taxon>Bacillati</taxon>
        <taxon>Actinomycetota</taxon>
        <taxon>Actinomycetes</taxon>
        <taxon>Sporichthyales</taxon>
        <taxon>Sporichthyaceae</taxon>
        <taxon>Sporichthya</taxon>
    </lineage>
</organism>
<dbReference type="Gene3D" id="2.30.30.60">
    <property type="match status" value="1"/>
</dbReference>
<gene>
    <name evidence="11" type="ORF">GCM10009547_22050</name>
</gene>
<keyword evidence="4 8" id="KW-0812">Transmembrane</keyword>